<dbReference type="Gene3D" id="3.20.10.10">
    <property type="entry name" value="D-amino Acid Aminotransferase, subunit A, domain 2"/>
    <property type="match status" value="1"/>
</dbReference>
<evidence type="ECO:0000256" key="1">
    <source>
        <dbReference type="ARBA" id="ARBA00009320"/>
    </source>
</evidence>
<evidence type="ECO:0000313" key="3">
    <source>
        <dbReference type="EMBL" id="SNS61829.1"/>
    </source>
</evidence>
<dbReference type="GO" id="GO:0008483">
    <property type="term" value="F:transaminase activity"/>
    <property type="evidence" value="ECO:0007669"/>
    <property type="project" value="UniProtKB-KW"/>
</dbReference>
<dbReference type="Proteomes" id="UP000198415">
    <property type="component" value="Unassembled WGS sequence"/>
</dbReference>
<organism evidence="3 4">
    <name type="scientific">Actinoplanes regularis</name>
    <dbReference type="NCBI Taxonomy" id="52697"/>
    <lineage>
        <taxon>Bacteria</taxon>
        <taxon>Bacillati</taxon>
        <taxon>Actinomycetota</taxon>
        <taxon>Actinomycetes</taxon>
        <taxon>Micromonosporales</taxon>
        <taxon>Micromonosporaceae</taxon>
        <taxon>Actinoplanes</taxon>
    </lineage>
</organism>
<dbReference type="Gene3D" id="3.30.470.10">
    <property type="match status" value="1"/>
</dbReference>
<dbReference type="GO" id="GO:0008153">
    <property type="term" value="P:4-aminobenzoate biosynthetic process"/>
    <property type="evidence" value="ECO:0007669"/>
    <property type="project" value="TreeGrafter"/>
</dbReference>
<dbReference type="InterPro" id="IPR043132">
    <property type="entry name" value="BCAT-like_C"/>
</dbReference>
<dbReference type="InterPro" id="IPR001544">
    <property type="entry name" value="Aminotrans_IV"/>
</dbReference>
<evidence type="ECO:0000313" key="4">
    <source>
        <dbReference type="Proteomes" id="UP000198415"/>
    </source>
</evidence>
<keyword evidence="4" id="KW-1185">Reference proteome</keyword>
<name>A0A239FY63_9ACTN</name>
<feature type="region of interest" description="Disordered" evidence="2">
    <location>
        <begin position="257"/>
        <end position="276"/>
    </location>
</feature>
<protein>
    <submittedName>
        <fullName evidence="3">Branched-chain amino acid aminotransferase/4-amino-4-deoxychorismate lyase</fullName>
    </submittedName>
</protein>
<dbReference type="NCBIfam" id="NF006734">
    <property type="entry name" value="PRK09266.1"/>
    <property type="match status" value="1"/>
</dbReference>
<dbReference type="GO" id="GO:0005829">
    <property type="term" value="C:cytosol"/>
    <property type="evidence" value="ECO:0007669"/>
    <property type="project" value="TreeGrafter"/>
</dbReference>
<dbReference type="PANTHER" id="PTHR42743">
    <property type="entry name" value="AMINO-ACID AMINOTRANSFERASE"/>
    <property type="match status" value="1"/>
</dbReference>
<gene>
    <name evidence="3" type="ORF">SAMN06264365_119105</name>
</gene>
<dbReference type="PANTHER" id="PTHR42743:SF2">
    <property type="entry name" value="AMINODEOXYCHORISMATE LYASE"/>
    <property type="match status" value="1"/>
</dbReference>
<dbReference type="GO" id="GO:0008696">
    <property type="term" value="F:4-amino-4-deoxychorismate lyase activity"/>
    <property type="evidence" value="ECO:0007669"/>
    <property type="project" value="TreeGrafter"/>
</dbReference>
<keyword evidence="3" id="KW-0808">Transferase</keyword>
<dbReference type="AlphaFoldDB" id="A0A239FY63"/>
<dbReference type="InterPro" id="IPR036038">
    <property type="entry name" value="Aminotransferase-like"/>
</dbReference>
<dbReference type="SUPFAM" id="SSF56752">
    <property type="entry name" value="D-aminoacid aminotransferase-like PLP-dependent enzymes"/>
    <property type="match status" value="1"/>
</dbReference>
<reference evidence="3 4" key="1">
    <citation type="submission" date="2017-06" db="EMBL/GenBank/DDBJ databases">
        <authorList>
            <person name="Kim H.J."/>
            <person name="Triplett B.A."/>
        </authorList>
    </citation>
    <scope>NUCLEOTIDE SEQUENCE [LARGE SCALE GENOMIC DNA]</scope>
    <source>
        <strain evidence="3 4">DSM 43151</strain>
    </source>
</reference>
<sequence>MEINGESATVEAVHRAATWNYGHYTSMQVRDGAVAGLSLHLRRLSESSAVLFPAAAPPSGDRVRTLVDHALGDLDDATVQVTVLPDPASRAGTDIMVSVSEPVEDAARPPLRVRTVQYERELPELKHLATLGLAYHRLRAREAGFDDALLTAPDGSLREGSAWNIAFWDGAEVVWPEGPLLAGITMQVLRLGLRRLGVPDTTRRVTRDSLDRMTGAAATNSHCPAQPIAAIDEMFLPEDQGLTDLLRRAWQQADWEPIAPTGQGAARHPYRSRRKP</sequence>
<dbReference type="InterPro" id="IPR043131">
    <property type="entry name" value="BCAT-like_N"/>
</dbReference>
<comment type="similarity">
    <text evidence="1">Belongs to the class-IV pyridoxal-phosphate-dependent aminotransferase family.</text>
</comment>
<keyword evidence="3" id="KW-0032">Aminotransferase</keyword>
<dbReference type="Pfam" id="PF01063">
    <property type="entry name" value="Aminotran_4"/>
    <property type="match status" value="1"/>
</dbReference>
<evidence type="ECO:0000256" key="2">
    <source>
        <dbReference type="SAM" id="MobiDB-lite"/>
    </source>
</evidence>
<dbReference type="EMBL" id="FZNR01000019">
    <property type="protein sequence ID" value="SNS61829.1"/>
    <property type="molecule type" value="Genomic_DNA"/>
</dbReference>
<accession>A0A239FY63</accession>
<keyword evidence="3" id="KW-0456">Lyase</keyword>
<dbReference type="InterPro" id="IPR050571">
    <property type="entry name" value="Class-IV_PLP-Dep_Aminotrnsfr"/>
</dbReference>
<proteinExistence type="inferred from homology"/>